<dbReference type="EMBL" id="SPUH01000002">
    <property type="protein sequence ID" value="TKS52887.1"/>
    <property type="molecule type" value="Genomic_DNA"/>
</dbReference>
<keyword evidence="2" id="KW-0812">Transmembrane</keyword>
<proteinExistence type="predicted"/>
<reference evidence="3 4" key="1">
    <citation type="submission" date="2019-01" db="EMBL/GenBank/DDBJ databases">
        <authorList>
            <person name="Zhang S."/>
        </authorList>
    </citation>
    <scope>NUCLEOTIDE SEQUENCE [LARGE SCALE GENOMIC DNA]</scope>
    <source>
        <strain evidence="3 4">1626</strain>
    </source>
</reference>
<protein>
    <submittedName>
        <fullName evidence="3">Uncharacterized protein</fullName>
    </submittedName>
</protein>
<accession>A0A4Z1RDY0</accession>
<keyword evidence="2" id="KW-1133">Transmembrane helix</keyword>
<gene>
    <name evidence="3" type="ORF">E4582_11685</name>
</gene>
<organism evidence="3 4">
    <name type="scientific">Luteimonas yindakuii</name>
    <dbReference type="NCBI Taxonomy" id="2565782"/>
    <lineage>
        <taxon>Bacteria</taxon>
        <taxon>Pseudomonadati</taxon>
        <taxon>Pseudomonadota</taxon>
        <taxon>Gammaproteobacteria</taxon>
        <taxon>Lysobacterales</taxon>
        <taxon>Lysobacteraceae</taxon>
        <taxon>Luteimonas</taxon>
    </lineage>
</organism>
<comment type="caution">
    <text evidence="3">The sequence shown here is derived from an EMBL/GenBank/DDBJ whole genome shotgun (WGS) entry which is preliminary data.</text>
</comment>
<evidence type="ECO:0000256" key="1">
    <source>
        <dbReference type="SAM" id="MobiDB-lite"/>
    </source>
</evidence>
<feature type="transmembrane region" description="Helical" evidence="2">
    <location>
        <begin position="41"/>
        <end position="63"/>
    </location>
</feature>
<dbReference type="AlphaFoldDB" id="A0A4Z1RDY0"/>
<sequence>MANVTPRTTPPGSGIAGTHSAAVRARLGPASLKARVRISTVGLLAVTGLVTSTLLSVAALVAVSTRKLPPGAMPASMKRSRW</sequence>
<dbReference type="Proteomes" id="UP000298681">
    <property type="component" value="Unassembled WGS sequence"/>
</dbReference>
<evidence type="ECO:0000313" key="4">
    <source>
        <dbReference type="Proteomes" id="UP000298681"/>
    </source>
</evidence>
<keyword evidence="2" id="KW-0472">Membrane</keyword>
<feature type="region of interest" description="Disordered" evidence="1">
    <location>
        <begin position="1"/>
        <end position="20"/>
    </location>
</feature>
<name>A0A4Z1RDY0_9GAMM</name>
<dbReference type="RefSeq" id="WP_134675007.1">
    <property type="nucleotide sequence ID" value="NZ_SPUH01000002.1"/>
</dbReference>
<feature type="compositionally biased region" description="Polar residues" evidence="1">
    <location>
        <begin position="1"/>
        <end position="11"/>
    </location>
</feature>
<evidence type="ECO:0000313" key="3">
    <source>
        <dbReference type="EMBL" id="TKS52887.1"/>
    </source>
</evidence>
<evidence type="ECO:0000256" key="2">
    <source>
        <dbReference type="SAM" id="Phobius"/>
    </source>
</evidence>
<keyword evidence="4" id="KW-1185">Reference proteome</keyword>